<reference evidence="1 2" key="1">
    <citation type="submission" date="2021-12" db="EMBL/GenBank/DDBJ databases">
        <title>Discovery of the Pendulisporaceae a myxobacterial family with distinct sporulation behavior and unique specialized metabolism.</title>
        <authorList>
            <person name="Garcia R."/>
            <person name="Popoff A."/>
            <person name="Bader C.D."/>
            <person name="Loehr J."/>
            <person name="Walesch S."/>
            <person name="Walt C."/>
            <person name="Boldt J."/>
            <person name="Bunk B."/>
            <person name="Haeckl F.J.F.P.J."/>
            <person name="Gunesch A.P."/>
            <person name="Birkelbach J."/>
            <person name="Nuebel U."/>
            <person name="Pietschmann T."/>
            <person name="Bach T."/>
            <person name="Mueller R."/>
        </authorList>
    </citation>
    <scope>NUCLEOTIDE SEQUENCE [LARGE SCALE GENOMIC DNA]</scope>
    <source>
        <strain evidence="1 2">MSr11954</strain>
    </source>
</reference>
<protein>
    <submittedName>
        <fullName evidence="1">Uncharacterized protein</fullName>
    </submittedName>
</protein>
<evidence type="ECO:0000313" key="2">
    <source>
        <dbReference type="Proteomes" id="UP001370348"/>
    </source>
</evidence>
<evidence type="ECO:0000313" key="1">
    <source>
        <dbReference type="EMBL" id="WXB17152.1"/>
    </source>
</evidence>
<dbReference type="EMBL" id="CP089984">
    <property type="protein sequence ID" value="WXB17152.1"/>
    <property type="molecule type" value="Genomic_DNA"/>
</dbReference>
<organism evidence="1 2">
    <name type="scientific">Pendulispora albinea</name>
    <dbReference type="NCBI Taxonomy" id="2741071"/>
    <lineage>
        <taxon>Bacteria</taxon>
        <taxon>Pseudomonadati</taxon>
        <taxon>Myxococcota</taxon>
        <taxon>Myxococcia</taxon>
        <taxon>Myxococcales</taxon>
        <taxon>Sorangiineae</taxon>
        <taxon>Pendulisporaceae</taxon>
        <taxon>Pendulispora</taxon>
    </lineage>
</organism>
<name>A0ABZ2M1Y9_9BACT</name>
<keyword evidence="2" id="KW-1185">Reference proteome</keyword>
<gene>
    <name evidence="1" type="ORF">LZC94_07705</name>
</gene>
<accession>A0ABZ2M1Y9</accession>
<dbReference type="RefSeq" id="WP_394826782.1">
    <property type="nucleotide sequence ID" value="NZ_CP089984.1"/>
</dbReference>
<proteinExistence type="predicted"/>
<dbReference type="Proteomes" id="UP001370348">
    <property type="component" value="Chromosome"/>
</dbReference>
<sequence>MKAYTTVSKERWLIPVAGPSRSGTHDDPAKLAANAKANAMYGRALFRFAKR</sequence>